<proteinExistence type="predicted"/>
<dbReference type="EMBL" id="KZ303845">
    <property type="protein sequence ID" value="PHZ14824.1"/>
    <property type="molecule type" value="Genomic_DNA"/>
</dbReference>
<dbReference type="Proteomes" id="UP000242254">
    <property type="component" value="Unassembled WGS sequence"/>
</dbReference>
<keyword evidence="1" id="KW-0175">Coiled coil</keyword>
<reference evidence="2 3" key="1">
    <citation type="journal article" date="2016" name="Proc. Natl. Acad. Sci. U.S.A.">
        <title>Lipid metabolic changes in an early divergent fungus govern the establishment of a mutualistic symbiosis with endobacteria.</title>
        <authorList>
            <person name="Lastovetsky O.A."/>
            <person name="Gaspar M.L."/>
            <person name="Mondo S.J."/>
            <person name="LaButti K.M."/>
            <person name="Sandor L."/>
            <person name="Grigoriev I.V."/>
            <person name="Henry S.A."/>
            <person name="Pawlowska T.E."/>
        </authorList>
    </citation>
    <scope>NUCLEOTIDE SEQUENCE [LARGE SCALE GENOMIC DNA]</scope>
    <source>
        <strain evidence="2 3">ATCC 52813</strain>
    </source>
</reference>
<gene>
    <name evidence="2" type="ORF">RHIMIDRAFT_106537</name>
</gene>
<keyword evidence="3" id="KW-1185">Reference proteome</keyword>
<dbReference type="RefSeq" id="XP_023468532.1">
    <property type="nucleotide sequence ID" value="XM_023605184.1"/>
</dbReference>
<dbReference type="GeneID" id="35436174"/>
<feature type="coiled-coil region" evidence="1">
    <location>
        <begin position="34"/>
        <end position="104"/>
    </location>
</feature>
<dbReference type="AlphaFoldDB" id="A0A2G4T1E9"/>
<name>A0A2G4T1E9_RHIZD</name>
<dbReference type="STRING" id="1340429.A0A2G4T1E9"/>
<organism evidence="2 3">
    <name type="scientific">Rhizopus microsporus ATCC 52813</name>
    <dbReference type="NCBI Taxonomy" id="1340429"/>
    <lineage>
        <taxon>Eukaryota</taxon>
        <taxon>Fungi</taxon>
        <taxon>Fungi incertae sedis</taxon>
        <taxon>Mucoromycota</taxon>
        <taxon>Mucoromycotina</taxon>
        <taxon>Mucoromycetes</taxon>
        <taxon>Mucorales</taxon>
        <taxon>Mucorineae</taxon>
        <taxon>Rhizopodaceae</taxon>
        <taxon>Rhizopus</taxon>
    </lineage>
</organism>
<sequence length="114" mass="13402">MELKTTEEGKLDLDSTMIEKIKEISVDVQQKELLNILKDKEDAFEDNMNKYEQRMEELKKELALASVPNKPQQKLTTYTLRRIIRDFENSIRNAENQLSTLEKTVEKIPSRTTE</sequence>
<accession>A0A2G4T1E9</accession>
<evidence type="ECO:0000313" key="3">
    <source>
        <dbReference type="Proteomes" id="UP000242254"/>
    </source>
</evidence>
<protein>
    <submittedName>
        <fullName evidence="2">Uncharacterized protein</fullName>
    </submittedName>
</protein>
<evidence type="ECO:0000313" key="2">
    <source>
        <dbReference type="EMBL" id="PHZ14824.1"/>
    </source>
</evidence>
<evidence type="ECO:0000256" key="1">
    <source>
        <dbReference type="SAM" id="Coils"/>
    </source>
</evidence>